<dbReference type="Gene3D" id="3.90.226.10">
    <property type="entry name" value="2-enoyl-CoA Hydratase, Chain A, domain 1"/>
    <property type="match status" value="1"/>
</dbReference>
<name>A0A518CPE1_9PLAN</name>
<proteinExistence type="predicted"/>
<dbReference type="AlphaFoldDB" id="A0A518CPE1"/>
<reference evidence="1 2" key="1">
    <citation type="submission" date="2019-02" db="EMBL/GenBank/DDBJ databases">
        <title>Deep-cultivation of Planctomycetes and their phenomic and genomic characterization uncovers novel biology.</title>
        <authorList>
            <person name="Wiegand S."/>
            <person name="Jogler M."/>
            <person name="Boedeker C."/>
            <person name="Pinto D."/>
            <person name="Vollmers J."/>
            <person name="Rivas-Marin E."/>
            <person name="Kohn T."/>
            <person name="Peeters S.H."/>
            <person name="Heuer A."/>
            <person name="Rast P."/>
            <person name="Oberbeckmann S."/>
            <person name="Bunk B."/>
            <person name="Jeske O."/>
            <person name="Meyerdierks A."/>
            <person name="Storesund J.E."/>
            <person name="Kallscheuer N."/>
            <person name="Luecker S."/>
            <person name="Lage O.M."/>
            <person name="Pohl T."/>
            <person name="Merkel B.J."/>
            <person name="Hornburger P."/>
            <person name="Mueller R.-W."/>
            <person name="Bruemmer F."/>
            <person name="Labrenz M."/>
            <person name="Spormann A.M."/>
            <person name="Op den Camp H."/>
            <person name="Overmann J."/>
            <person name="Amann R."/>
            <person name="Jetten M.S.M."/>
            <person name="Mascher T."/>
            <person name="Medema M.H."/>
            <person name="Devos D.P."/>
            <person name="Kaster A.-K."/>
            <person name="Ovreas L."/>
            <person name="Rohde M."/>
            <person name="Galperin M.Y."/>
            <person name="Jogler C."/>
        </authorList>
    </citation>
    <scope>NUCLEOTIDE SEQUENCE [LARGE SCALE GENOMIC DNA]</scope>
    <source>
        <strain evidence="1 2">Pla110</strain>
    </source>
</reference>
<sequence length="196" mass="21946">MKRKLQAYPSPFSKKLSKTPSPDWEISILGDLTDKEGELTEKLLEVPRRSRGVIYFDSCGGSVYVGLALATLIRLRGLEATGVVTGECSSAALLPFSACVKRFVTAQSTLLFHPMRWRSDEDCRLEEAAEWTRHFKLLEEQVDQLLSQFLELPAEKLNEWSRPGKFVSGVEFAAEGLATQIDLFSGDLWTQITTNS</sequence>
<protein>
    <recommendedName>
        <fullName evidence="3">ATP-dependent Clp protease proteolytic subunit</fullName>
    </recommendedName>
</protein>
<dbReference type="Proteomes" id="UP000317178">
    <property type="component" value="Chromosome"/>
</dbReference>
<dbReference type="InterPro" id="IPR029045">
    <property type="entry name" value="ClpP/crotonase-like_dom_sf"/>
</dbReference>
<organism evidence="1 2">
    <name type="scientific">Polystyrenella longa</name>
    <dbReference type="NCBI Taxonomy" id="2528007"/>
    <lineage>
        <taxon>Bacteria</taxon>
        <taxon>Pseudomonadati</taxon>
        <taxon>Planctomycetota</taxon>
        <taxon>Planctomycetia</taxon>
        <taxon>Planctomycetales</taxon>
        <taxon>Planctomycetaceae</taxon>
        <taxon>Polystyrenella</taxon>
    </lineage>
</organism>
<dbReference type="KEGG" id="plon:Pla110_28330"/>
<evidence type="ECO:0000313" key="1">
    <source>
        <dbReference type="EMBL" id="QDU81096.1"/>
    </source>
</evidence>
<gene>
    <name evidence="1" type="ORF">Pla110_28330</name>
</gene>
<dbReference type="InterPro" id="IPR023562">
    <property type="entry name" value="ClpP/TepA"/>
</dbReference>
<keyword evidence="2" id="KW-1185">Reference proteome</keyword>
<dbReference type="RefSeq" id="WP_231742432.1">
    <property type="nucleotide sequence ID" value="NZ_CP036281.1"/>
</dbReference>
<evidence type="ECO:0000313" key="2">
    <source>
        <dbReference type="Proteomes" id="UP000317178"/>
    </source>
</evidence>
<evidence type="ECO:0008006" key="3">
    <source>
        <dbReference type="Google" id="ProtNLM"/>
    </source>
</evidence>
<accession>A0A518CPE1</accession>
<dbReference type="SUPFAM" id="SSF52096">
    <property type="entry name" value="ClpP/crotonase"/>
    <property type="match status" value="1"/>
</dbReference>
<dbReference type="EMBL" id="CP036281">
    <property type="protein sequence ID" value="QDU81096.1"/>
    <property type="molecule type" value="Genomic_DNA"/>
</dbReference>
<dbReference type="Pfam" id="PF00574">
    <property type="entry name" value="CLP_protease"/>
    <property type="match status" value="1"/>
</dbReference>